<dbReference type="InterPro" id="IPR020472">
    <property type="entry name" value="WD40_PAC1"/>
</dbReference>
<proteinExistence type="predicted"/>
<dbReference type="PANTHER" id="PTHR14604:SF4">
    <property type="entry name" value="F-BOX DOMAIN-CONTAINING PROTEIN"/>
    <property type="match status" value="1"/>
</dbReference>
<dbReference type="Gene3D" id="1.20.1280.50">
    <property type="match status" value="1"/>
</dbReference>
<evidence type="ECO:0000256" key="1">
    <source>
        <dbReference type="ARBA" id="ARBA00022574"/>
    </source>
</evidence>
<feature type="repeat" description="WD" evidence="3">
    <location>
        <begin position="319"/>
        <end position="358"/>
    </location>
</feature>
<dbReference type="SUPFAM" id="SSF81383">
    <property type="entry name" value="F-box domain"/>
    <property type="match status" value="1"/>
</dbReference>
<keyword evidence="1 3" id="KW-0853">WD repeat</keyword>
<dbReference type="SUPFAM" id="SSF50978">
    <property type="entry name" value="WD40 repeat-like"/>
    <property type="match status" value="1"/>
</dbReference>
<dbReference type="Pfam" id="PF00400">
    <property type="entry name" value="WD40"/>
    <property type="match status" value="5"/>
</dbReference>
<dbReference type="Gene3D" id="2.130.10.10">
    <property type="entry name" value="YVTN repeat-like/Quinoprotein amine dehydrogenase"/>
    <property type="match status" value="1"/>
</dbReference>
<keyword evidence="7" id="KW-1185">Reference proteome</keyword>
<organism evidence="6 7">
    <name type="scientific">Paragonimus westermani</name>
    <dbReference type="NCBI Taxonomy" id="34504"/>
    <lineage>
        <taxon>Eukaryota</taxon>
        <taxon>Metazoa</taxon>
        <taxon>Spiralia</taxon>
        <taxon>Lophotrochozoa</taxon>
        <taxon>Platyhelminthes</taxon>
        <taxon>Trematoda</taxon>
        <taxon>Digenea</taxon>
        <taxon>Plagiorchiida</taxon>
        <taxon>Troglotremata</taxon>
        <taxon>Troglotrematidae</taxon>
        <taxon>Paragonimus</taxon>
    </lineage>
</organism>
<dbReference type="Proteomes" id="UP000324629">
    <property type="component" value="Unassembled WGS sequence"/>
</dbReference>
<evidence type="ECO:0000259" key="5">
    <source>
        <dbReference type="SMART" id="SM00256"/>
    </source>
</evidence>
<dbReference type="PANTHER" id="PTHR14604">
    <property type="entry name" value="WD40 REPEAT PF20"/>
    <property type="match status" value="1"/>
</dbReference>
<keyword evidence="2" id="KW-0677">Repeat</keyword>
<dbReference type="InterPro" id="IPR001810">
    <property type="entry name" value="F-box_dom"/>
</dbReference>
<evidence type="ECO:0000256" key="4">
    <source>
        <dbReference type="SAM" id="Coils"/>
    </source>
</evidence>
<protein>
    <submittedName>
        <fullName evidence="6">F-box and WD-40 domain protein 1/11</fullName>
    </submittedName>
</protein>
<dbReference type="InterPro" id="IPR036322">
    <property type="entry name" value="WD40_repeat_dom_sf"/>
</dbReference>
<comment type="caution">
    <text evidence="6">The sequence shown here is derived from an EMBL/GenBank/DDBJ whole genome shotgun (WGS) entry which is preliminary data.</text>
</comment>
<feature type="repeat" description="WD" evidence="3">
    <location>
        <begin position="442"/>
        <end position="472"/>
    </location>
</feature>
<evidence type="ECO:0000313" key="7">
    <source>
        <dbReference type="Proteomes" id="UP000324629"/>
    </source>
</evidence>
<sequence>MGSTKEVMTQRILSWFELLPKDTQVEFATAVLTRLSSEQLLKIEKHTNVLKKRDIILLLCKKSFTHIAYQILSYLDAQSLASVELVSSSWQEIVQHFGLWKQLIRTRIAKDRLWQTLTNRLGLIKYFESVSSGIRTKSSKDQKLSNQDNANDLSFRPTGNNAQKCGTENLPDDYTCQHSDFYRALYYCLCGFTECGFRISEVLIRKLIFSFPDIVRFQRIHRNWNERRCSVRRLSCLTEGRRGVYCVQYDMNRVICGTRDGTIQLYSRDLLRRERVLRGHLGSVLCLQYDDSKLLIFSGSTDGTVRVWSIETGRNINTIRHHNSGVHALRVQQETLITGSKDHTVCVWQFVSPTEINLRGCLRGHNGCVNEVAFDDRYILSAGGDRVVLVWSYETHKVMRWLVGHRRGVTCMHYQHNIAMTGSSDLTVRIWNVETAECIQTLEGHVQMVRCIRFDETHIVTGSYDGSLRIWNHKDLHTTSKSKVWMCGGTLMEHSNRVFRVQIDPLCIVSCSLDNTIVVQDFFHEVDDLLTQLEELENQAVPFKDNTSSISSLDYRFPTCERLVNVNPMLSTQENLNDDFLLNECDADLSDEICD</sequence>
<dbReference type="PROSITE" id="PS00678">
    <property type="entry name" value="WD_REPEATS_1"/>
    <property type="match status" value="1"/>
</dbReference>
<name>A0A5J4NBI2_9TREM</name>
<dbReference type="InterPro" id="IPR001680">
    <property type="entry name" value="WD40_rpt"/>
</dbReference>
<dbReference type="InterPro" id="IPR019775">
    <property type="entry name" value="WD40_repeat_CS"/>
</dbReference>
<feature type="domain" description="F-box" evidence="5">
    <location>
        <begin position="64"/>
        <end position="103"/>
    </location>
</feature>
<gene>
    <name evidence="6" type="ORF">DEA37_0003970</name>
</gene>
<dbReference type="SMART" id="SM00320">
    <property type="entry name" value="WD40"/>
    <property type="match status" value="7"/>
</dbReference>
<dbReference type="InterPro" id="IPR050995">
    <property type="entry name" value="WD-F-box_domain-protein"/>
</dbReference>
<reference evidence="6 7" key="1">
    <citation type="journal article" date="2019" name="Gigascience">
        <title>Whole-genome sequence of the oriental lung fluke Paragonimus westermani.</title>
        <authorList>
            <person name="Oey H."/>
            <person name="Zakrzewski M."/>
            <person name="Narain K."/>
            <person name="Devi K.R."/>
            <person name="Agatsuma T."/>
            <person name="Nawaratna S."/>
            <person name="Gobert G.N."/>
            <person name="Jones M.K."/>
            <person name="Ragan M.A."/>
            <person name="McManus D.P."/>
            <person name="Krause L."/>
        </authorList>
    </citation>
    <scope>NUCLEOTIDE SEQUENCE [LARGE SCALE GENOMIC DNA]</scope>
    <source>
        <strain evidence="6 7">IND2009</strain>
    </source>
</reference>
<accession>A0A5J4NBI2</accession>
<dbReference type="EMBL" id="QNGE01004461">
    <property type="protein sequence ID" value="KAA3672872.1"/>
    <property type="molecule type" value="Genomic_DNA"/>
</dbReference>
<feature type="repeat" description="WD" evidence="3">
    <location>
        <begin position="362"/>
        <end position="401"/>
    </location>
</feature>
<dbReference type="PROSITE" id="PS50294">
    <property type="entry name" value="WD_REPEATS_REGION"/>
    <property type="match status" value="4"/>
</dbReference>
<dbReference type="InterPro" id="IPR036047">
    <property type="entry name" value="F-box-like_dom_sf"/>
</dbReference>
<dbReference type="AlphaFoldDB" id="A0A5J4NBI2"/>
<dbReference type="PRINTS" id="PR00320">
    <property type="entry name" value="GPROTEINBRPT"/>
</dbReference>
<evidence type="ECO:0000256" key="2">
    <source>
        <dbReference type="ARBA" id="ARBA00022737"/>
    </source>
</evidence>
<dbReference type="PROSITE" id="PS50082">
    <property type="entry name" value="WD_REPEATS_2"/>
    <property type="match status" value="5"/>
</dbReference>
<dbReference type="Pfam" id="PF12937">
    <property type="entry name" value="F-box-like"/>
    <property type="match status" value="1"/>
</dbReference>
<dbReference type="CDD" id="cd00200">
    <property type="entry name" value="WD40"/>
    <property type="match status" value="1"/>
</dbReference>
<evidence type="ECO:0000256" key="3">
    <source>
        <dbReference type="PROSITE-ProRule" id="PRU00221"/>
    </source>
</evidence>
<evidence type="ECO:0000313" key="6">
    <source>
        <dbReference type="EMBL" id="KAA3672872.1"/>
    </source>
</evidence>
<feature type="coiled-coil region" evidence="4">
    <location>
        <begin position="519"/>
        <end position="546"/>
    </location>
</feature>
<keyword evidence="4" id="KW-0175">Coiled coil</keyword>
<feature type="repeat" description="WD" evidence="3">
    <location>
        <begin position="402"/>
        <end position="441"/>
    </location>
</feature>
<dbReference type="InterPro" id="IPR015943">
    <property type="entry name" value="WD40/YVTN_repeat-like_dom_sf"/>
</dbReference>
<dbReference type="SMART" id="SM00256">
    <property type="entry name" value="FBOX"/>
    <property type="match status" value="1"/>
</dbReference>
<feature type="repeat" description="WD" evidence="3">
    <location>
        <begin position="277"/>
        <end position="318"/>
    </location>
</feature>